<dbReference type="InterPro" id="IPR008207">
    <property type="entry name" value="Sig_transdc_His_kin_Hpt_dom"/>
</dbReference>
<dbReference type="Proteomes" id="UP000245629">
    <property type="component" value="Chromosome 1"/>
</dbReference>
<keyword evidence="2" id="KW-0597">Phosphoprotein</keyword>
<organism evidence="5 6">
    <name type="scientific">Azospirillum thermophilum</name>
    <dbReference type="NCBI Taxonomy" id="2202148"/>
    <lineage>
        <taxon>Bacteria</taxon>
        <taxon>Pseudomonadati</taxon>
        <taxon>Pseudomonadota</taxon>
        <taxon>Alphaproteobacteria</taxon>
        <taxon>Rhodospirillales</taxon>
        <taxon>Azospirillaceae</taxon>
        <taxon>Azospirillum</taxon>
    </lineage>
</organism>
<dbReference type="PROSITE" id="PS50894">
    <property type="entry name" value="HPT"/>
    <property type="match status" value="1"/>
</dbReference>
<reference evidence="6" key="1">
    <citation type="submission" date="2018-05" db="EMBL/GenBank/DDBJ databases">
        <title>Azospirillum thermophila sp. nov., a novel isolated from hot spring.</title>
        <authorList>
            <person name="Zhao Z."/>
        </authorList>
    </citation>
    <scope>NUCLEOTIDE SEQUENCE [LARGE SCALE GENOMIC DNA]</scope>
    <source>
        <strain evidence="6">CFH 70021</strain>
    </source>
</reference>
<dbReference type="GO" id="GO:0000160">
    <property type="term" value="P:phosphorelay signal transduction system"/>
    <property type="evidence" value="ECO:0007669"/>
    <property type="project" value="UniProtKB-KW"/>
</dbReference>
<feature type="modified residue" description="Phosphohistidine" evidence="2">
    <location>
        <position position="46"/>
    </location>
</feature>
<name>A0A2S2CL23_9PROT</name>
<feature type="compositionally biased region" description="Low complexity" evidence="3">
    <location>
        <begin position="176"/>
        <end position="187"/>
    </location>
</feature>
<dbReference type="Gene3D" id="1.20.120.160">
    <property type="entry name" value="HPT domain"/>
    <property type="match status" value="1"/>
</dbReference>
<feature type="region of interest" description="Disordered" evidence="3">
    <location>
        <begin position="224"/>
        <end position="266"/>
    </location>
</feature>
<dbReference type="CDD" id="cd00088">
    <property type="entry name" value="HPT"/>
    <property type="match status" value="1"/>
</dbReference>
<dbReference type="InterPro" id="IPR036641">
    <property type="entry name" value="HPT_dom_sf"/>
</dbReference>
<keyword evidence="6" id="KW-1185">Reference proteome</keyword>
<dbReference type="PANTHER" id="PTHR43395:SF1">
    <property type="entry name" value="CHEMOTAXIS PROTEIN CHEA"/>
    <property type="match status" value="1"/>
</dbReference>
<accession>A0A2S2CL23</accession>
<sequence length="301" mass="31822">MDIRQRLLAAFEFEHKDHLSAIRTALRAAEETGAPPDIVDIHRRAHSLKGAARAVDLPEVEAIAHRMEAAFIAVQRGAAVLDPDTVAAVRRALDAIEDVVAWSTRGGGAGGTGAGPDEGGAVELSGVLADLDRIAAVRTQSPAGEGAPAPQPPRRRLPGRRPGSRAGRRRPRAPPRRSSASPRRGWSSCRSPPAHCCRRWRRRRRWARRCGRCARNGGRWSGHGATCGRGSRGRGRVPTPCVRPPRRSNGGCARSGRRSTIPTAGTTGWSGRCGAGAAACRRTCGGCACCRRKASSAGSAG</sequence>
<keyword evidence="1" id="KW-0902">Two-component regulatory system</keyword>
<protein>
    <recommendedName>
        <fullName evidence="4">HPt domain-containing protein</fullName>
    </recommendedName>
</protein>
<evidence type="ECO:0000259" key="4">
    <source>
        <dbReference type="PROSITE" id="PS50894"/>
    </source>
</evidence>
<dbReference type="EMBL" id="CP029352">
    <property type="protein sequence ID" value="AWK85215.1"/>
    <property type="molecule type" value="Genomic_DNA"/>
</dbReference>
<feature type="compositionally biased region" description="Basic residues" evidence="3">
    <location>
        <begin position="153"/>
        <end position="175"/>
    </location>
</feature>
<dbReference type="SUPFAM" id="SSF47226">
    <property type="entry name" value="Histidine-containing phosphotransfer domain, HPT domain"/>
    <property type="match status" value="1"/>
</dbReference>
<dbReference type="InterPro" id="IPR051315">
    <property type="entry name" value="Bact_Chemotaxis_CheA"/>
</dbReference>
<dbReference type="KEGG" id="azz:DEW08_02580"/>
<proteinExistence type="predicted"/>
<dbReference type="GO" id="GO:0004672">
    <property type="term" value="F:protein kinase activity"/>
    <property type="evidence" value="ECO:0007669"/>
    <property type="project" value="UniProtKB-ARBA"/>
</dbReference>
<evidence type="ECO:0000313" key="6">
    <source>
        <dbReference type="Proteomes" id="UP000245629"/>
    </source>
</evidence>
<gene>
    <name evidence="5" type="ORF">DEW08_02580</name>
</gene>
<feature type="region of interest" description="Disordered" evidence="3">
    <location>
        <begin position="139"/>
        <end position="194"/>
    </location>
</feature>
<dbReference type="AlphaFoldDB" id="A0A2S2CL23"/>
<evidence type="ECO:0000313" key="5">
    <source>
        <dbReference type="EMBL" id="AWK85215.1"/>
    </source>
</evidence>
<dbReference type="Pfam" id="PF01627">
    <property type="entry name" value="Hpt"/>
    <property type="match status" value="1"/>
</dbReference>
<dbReference type="SMART" id="SM00073">
    <property type="entry name" value="HPT"/>
    <property type="match status" value="1"/>
</dbReference>
<evidence type="ECO:0000256" key="1">
    <source>
        <dbReference type="ARBA" id="ARBA00023012"/>
    </source>
</evidence>
<evidence type="ECO:0000256" key="3">
    <source>
        <dbReference type="SAM" id="MobiDB-lite"/>
    </source>
</evidence>
<evidence type="ECO:0000256" key="2">
    <source>
        <dbReference type="PROSITE-ProRule" id="PRU00110"/>
    </source>
</evidence>
<feature type="domain" description="HPt" evidence="4">
    <location>
        <begin position="1"/>
        <end position="103"/>
    </location>
</feature>
<dbReference type="PANTHER" id="PTHR43395">
    <property type="entry name" value="SENSOR HISTIDINE KINASE CHEA"/>
    <property type="match status" value="1"/>
</dbReference>